<accession>A0ACC1P505</accession>
<name>A0ACC1P505_9PEZI</name>
<evidence type="ECO:0000313" key="1">
    <source>
        <dbReference type="EMBL" id="KAJ2986931.1"/>
    </source>
</evidence>
<comment type="caution">
    <text evidence="1">The sequence shown here is derived from an EMBL/GenBank/DDBJ whole genome shotgun (WGS) entry which is preliminary data.</text>
</comment>
<evidence type="ECO:0000313" key="2">
    <source>
        <dbReference type="Proteomes" id="UP001143856"/>
    </source>
</evidence>
<organism evidence="1 2">
    <name type="scientific">Xylaria curta</name>
    <dbReference type="NCBI Taxonomy" id="42375"/>
    <lineage>
        <taxon>Eukaryota</taxon>
        <taxon>Fungi</taxon>
        <taxon>Dikarya</taxon>
        <taxon>Ascomycota</taxon>
        <taxon>Pezizomycotina</taxon>
        <taxon>Sordariomycetes</taxon>
        <taxon>Xylariomycetidae</taxon>
        <taxon>Xylariales</taxon>
        <taxon>Xylariaceae</taxon>
        <taxon>Xylaria</taxon>
    </lineage>
</organism>
<gene>
    <name evidence="1" type="ORF">NUW58_g4795</name>
</gene>
<dbReference type="EMBL" id="JAPDGR010000873">
    <property type="protein sequence ID" value="KAJ2986931.1"/>
    <property type="molecule type" value="Genomic_DNA"/>
</dbReference>
<dbReference type="Proteomes" id="UP001143856">
    <property type="component" value="Unassembled WGS sequence"/>
</dbReference>
<sequence>MQSLASIAALVLTTTPIIAKPYNTFDGDGFPACHDAAINKTPVRASGKGHMWYDTMCSDDPKTIVIRTEFFNGISNLVLDEGAASGTVDIEAGVTFPQLAEWLHGHGASMGYTLVNWNITIAGAVAMGGHRSSIREDSMVSAGVLSMDIINGNGDIVTIDRDNNNDDWLAASTSLGLLGIIARIRFKVYPDSKLYAQQEVLSEEEVLNGDIYDLIAPYATANLWWWPYMRKFHWRYYDEIPLTLSDQEGFQSTFSITDLEAGVAKTTLESGKFLPSSNWLFETTAFELWSAPNFKERTTWQDITTWPVYGWNFDILIGGLYPDQKPEWELGLHSYTLELAFPVVIANQVLKRVRTAFDAEARTGRTMAATYRSGINIKFGKTHLDFLGPVTIDALNKADWAKGAIMFDFPSFHPMVGDGERFNEQFYITLATTLIDEFPARPHWTKNTRQVFGNITKNIDPRHLARFKGYIFMLSRFATFTNASPELRLCPQQDHNASHDLRVKPRVSRLMRTHVFLIPPAHFRTEGRLHALLEGKDANSTDSAEDAPEGNGAGVGWCAASGLTFFVRLAAGPGLTWPACLGPGYAAVARHTLRFSH</sequence>
<proteinExistence type="predicted"/>
<reference evidence="1" key="1">
    <citation type="submission" date="2022-10" db="EMBL/GenBank/DDBJ databases">
        <title>Genome Sequence of Xylaria curta.</title>
        <authorList>
            <person name="Buettner E."/>
        </authorList>
    </citation>
    <scope>NUCLEOTIDE SEQUENCE</scope>
    <source>
        <strain evidence="1">Babe10</strain>
    </source>
</reference>
<keyword evidence="2" id="KW-1185">Reference proteome</keyword>
<protein>
    <submittedName>
        <fullName evidence="1">Uncharacterized protein</fullName>
    </submittedName>
</protein>